<protein>
    <submittedName>
        <fullName evidence="1">Uncharacterized protein</fullName>
    </submittedName>
</protein>
<evidence type="ECO:0000313" key="1">
    <source>
        <dbReference type="EMBL" id="AUZ88593.1"/>
    </source>
</evidence>
<proteinExistence type="predicted"/>
<reference evidence="1 2" key="1">
    <citation type="submission" date="2017-11" db="EMBL/GenBank/DDBJ databases">
        <title>Draft genome of Arthrobacter agilis strain UMCV2, a plant growth-promoting rhizobacterium and biocontrol capacity of phytopathogenic fungi.</title>
        <authorList>
            <person name="Martinez-Camara R."/>
            <person name="Santoyo G."/>
            <person name="Moreno-Hagelsieb G."/>
            <person name="Valencia-Cantero E."/>
        </authorList>
    </citation>
    <scope>NUCLEOTIDE SEQUENCE [LARGE SCALE GENOMIC DNA]</scope>
    <source>
        <strain evidence="1 2">UMCV2</strain>
    </source>
</reference>
<dbReference type="RefSeq" id="WP_208739732.1">
    <property type="nucleotide sequence ID" value="NZ_CP024915.1"/>
</dbReference>
<accession>A0A2L0UH80</accession>
<gene>
    <name evidence="1" type="ORF">CVO76_13800</name>
</gene>
<name>A0A2L0UH80_9MICC</name>
<evidence type="ECO:0000313" key="2">
    <source>
        <dbReference type="Proteomes" id="UP000239187"/>
    </source>
</evidence>
<organism evidence="1 2">
    <name type="scientific">Arthrobacter agilis</name>
    <dbReference type="NCBI Taxonomy" id="37921"/>
    <lineage>
        <taxon>Bacteria</taxon>
        <taxon>Bacillati</taxon>
        <taxon>Actinomycetota</taxon>
        <taxon>Actinomycetes</taxon>
        <taxon>Micrococcales</taxon>
        <taxon>Micrococcaceae</taxon>
        <taxon>Arthrobacter</taxon>
    </lineage>
</organism>
<dbReference type="EMBL" id="CP024915">
    <property type="protein sequence ID" value="AUZ88593.1"/>
    <property type="molecule type" value="Genomic_DNA"/>
</dbReference>
<dbReference type="AlphaFoldDB" id="A0A2L0UH80"/>
<dbReference type="Proteomes" id="UP000239187">
    <property type="component" value="Chromosome"/>
</dbReference>
<sequence>MAYFLEYVVPAESGGAEVPLDDANDGFTVPLGETAERVVHLNALPARSRIVADGLEDARAEAEQLLLHSKADAGELYEDADDSLEAGSGRRVGAFREGSGWSEG</sequence>